<evidence type="ECO:0000256" key="4">
    <source>
        <dbReference type="ARBA" id="ARBA00022679"/>
    </source>
</evidence>
<keyword evidence="2" id="KW-1003">Cell membrane</keyword>
<dbReference type="Pfam" id="PF13231">
    <property type="entry name" value="PMT_2"/>
    <property type="match status" value="1"/>
</dbReference>
<feature type="transmembrane region" description="Helical" evidence="8">
    <location>
        <begin position="72"/>
        <end position="91"/>
    </location>
</feature>
<dbReference type="GO" id="GO:0010041">
    <property type="term" value="P:response to iron(III) ion"/>
    <property type="evidence" value="ECO:0007669"/>
    <property type="project" value="TreeGrafter"/>
</dbReference>
<evidence type="ECO:0000256" key="6">
    <source>
        <dbReference type="ARBA" id="ARBA00022989"/>
    </source>
</evidence>
<dbReference type="InterPro" id="IPR050297">
    <property type="entry name" value="LipidA_mod_glycosyltrf_83"/>
</dbReference>
<evidence type="ECO:0000256" key="1">
    <source>
        <dbReference type="ARBA" id="ARBA00004651"/>
    </source>
</evidence>
<keyword evidence="7 8" id="KW-0472">Membrane</keyword>
<feature type="transmembrane region" description="Helical" evidence="8">
    <location>
        <begin position="151"/>
        <end position="184"/>
    </location>
</feature>
<name>A0A382TI01_9ZZZZ</name>
<dbReference type="AlphaFoldDB" id="A0A382TI01"/>
<sequence length="302" mass="34940">LIIWSLMAFFPFLGHIHLLDWDEVNFALSSREMIESDNYLQVTVNGEPFWEKPPMFFWLQTVSFTLFDNIEFAARFVSALAGLLTTLLIFFMGRRIISPGFGLIWGLLYSGSALSLFISKMGIMDPTLNLFVLGGIFSYTHMITSSDRPYLYAVLASASLAMAFLIKGPIAIVIPFIVFVLYFLFYEKVQFTLKHNIFFVFLLLIFSTSWYILESFRNGFWFIEQFVDYQFRLISTADAGHKGFFLFHFVVFMLLCFPASIFFLKGFKDNWKSSDCSKIMALLFGVVMVIFFIVKTKIVHYS</sequence>
<feature type="transmembrane region" description="Helical" evidence="8">
    <location>
        <begin position="276"/>
        <end position="294"/>
    </location>
</feature>
<feature type="transmembrane region" description="Helical" evidence="8">
    <location>
        <begin position="245"/>
        <end position="264"/>
    </location>
</feature>
<evidence type="ECO:0000313" key="10">
    <source>
        <dbReference type="EMBL" id="SVD21127.1"/>
    </source>
</evidence>
<dbReference type="PANTHER" id="PTHR33908:SF3">
    <property type="entry name" value="UNDECAPRENYL PHOSPHATE-ALPHA-4-AMINO-4-DEOXY-L-ARABINOSE ARABINOSYL TRANSFERASE"/>
    <property type="match status" value="1"/>
</dbReference>
<accession>A0A382TI01</accession>
<dbReference type="GO" id="GO:0016763">
    <property type="term" value="F:pentosyltransferase activity"/>
    <property type="evidence" value="ECO:0007669"/>
    <property type="project" value="TreeGrafter"/>
</dbReference>
<protein>
    <recommendedName>
        <fullName evidence="9">Glycosyltransferase RgtA/B/C/D-like domain-containing protein</fullName>
    </recommendedName>
</protein>
<evidence type="ECO:0000256" key="3">
    <source>
        <dbReference type="ARBA" id="ARBA00022676"/>
    </source>
</evidence>
<feature type="non-terminal residue" evidence="10">
    <location>
        <position position="1"/>
    </location>
</feature>
<gene>
    <name evidence="10" type="ORF">METZ01_LOCUS373981</name>
</gene>
<feature type="non-terminal residue" evidence="10">
    <location>
        <position position="302"/>
    </location>
</feature>
<feature type="transmembrane region" description="Helical" evidence="8">
    <location>
        <begin position="196"/>
        <end position="213"/>
    </location>
</feature>
<evidence type="ECO:0000256" key="2">
    <source>
        <dbReference type="ARBA" id="ARBA00022475"/>
    </source>
</evidence>
<dbReference type="EMBL" id="UINC01136390">
    <property type="protein sequence ID" value="SVD21127.1"/>
    <property type="molecule type" value="Genomic_DNA"/>
</dbReference>
<dbReference type="InterPro" id="IPR038731">
    <property type="entry name" value="RgtA/B/C-like"/>
</dbReference>
<feature type="transmembrane region" description="Helical" evidence="8">
    <location>
        <begin position="103"/>
        <end position="123"/>
    </location>
</feature>
<evidence type="ECO:0000259" key="9">
    <source>
        <dbReference type="Pfam" id="PF13231"/>
    </source>
</evidence>
<keyword evidence="4" id="KW-0808">Transferase</keyword>
<dbReference type="GO" id="GO:0005886">
    <property type="term" value="C:plasma membrane"/>
    <property type="evidence" value="ECO:0007669"/>
    <property type="project" value="UniProtKB-SubCell"/>
</dbReference>
<evidence type="ECO:0000256" key="8">
    <source>
        <dbReference type="SAM" id="Phobius"/>
    </source>
</evidence>
<dbReference type="PANTHER" id="PTHR33908">
    <property type="entry name" value="MANNOSYLTRANSFERASE YKCB-RELATED"/>
    <property type="match status" value="1"/>
</dbReference>
<keyword evidence="6 8" id="KW-1133">Transmembrane helix</keyword>
<keyword evidence="5 8" id="KW-0812">Transmembrane</keyword>
<organism evidence="10">
    <name type="scientific">marine metagenome</name>
    <dbReference type="NCBI Taxonomy" id="408172"/>
    <lineage>
        <taxon>unclassified sequences</taxon>
        <taxon>metagenomes</taxon>
        <taxon>ecological metagenomes</taxon>
    </lineage>
</organism>
<evidence type="ECO:0000256" key="5">
    <source>
        <dbReference type="ARBA" id="ARBA00022692"/>
    </source>
</evidence>
<reference evidence="10" key="1">
    <citation type="submission" date="2018-05" db="EMBL/GenBank/DDBJ databases">
        <authorList>
            <person name="Lanie J.A."/>
            <person name="Ng W.-L."/>
            <person name="Kazmierczak K.M."/>
            <person name="Andrzejewski T.M."/>
            <person name="Davidsen T.M."/>
            <person name="Wayne K.J."/>
            <person name="Tettelin H."/>
            <person name="Glass J.I."/>
            <person name="Rusch D."/>
            <person name="Podicherti R."/>
            <person name="Tsui H.-C.T."/>
            <person name="Winkler M.E."/>
        </authorList>
    </citation>
    <scope>NUCLEOTIDE SEQUENCE</scope>
</reference>
<dbReference type="GO" id="GO:0008610">
    <property type="term" value="P:lipid biosynthetic process"/>
    <property type="evidence" value="ECO:0007669"/>
    <property type="project" value="UniProtKB-ARBA"/>
</dbReference>
<feature type="domain" description="Glycosyltransferase RgtA/B/C/D-like" evidence="9">
    <location>
        <begin position="52"/>
        <end position="207"/>
    </location>
</feature>
<keyword evidence="3" id="KW-0328">Glycosyltransferase</keyword>
<evidence type="ECO:0000256" key="7">
    <source>
        <dbReference type="ARBA" id="ARBA00023136"/>
    </source>
</evidence>
<comment type="subcellular location">
    <subcellularLocation>
        <location evidence="1">Cell membrane</location>
        <topology evidence="1">Multi-pass membrane protein</topology>
    </subcellularLocation>
</comment>
<proteinExistence type="predicted"/>